<name>A0A226EWR6_FOLCA</name>
<keyword evidence="4 7" id="KW-1133">Transmembrane helix</keyword>
<keyword evidence="9" id="KW-1185">Reference proteome</keyword>
<dbReference type="Proteomes" id="UP000198287">
    <property type="component" value="Unassembled WGS sequence"/>
</dbReference>
<evidence type="ECO:0000313" key="8">
    <source>
        <dbReference type="EMBL" id="OXA61618.1"/>
    </source>
</evidence>
<dbReference type="EMBL" id="LNIX01000001">
    <property type="protein sequence ID" value="OXA61618.1"/>
    <property type="molecule type" value="Genomic_DNA"/>
</dbReference>
<gene>
    <name evidence="8" type="ORF">Fcan01_03259</name>
</gene>
<dbReference type="GO" id="GO:0005886">
    <property type="term" value="C:plasma membrane"/>
    <property type="evidence" value="ECO:0007669"/>
    <property type="project" value="UniProtKB-SubCell"/>
</dbReference>
<comment type="caution">
    <text evidence="8">The sequence shown here is derived from an EMBL/GenBank/DDBJ whole genome shotgun (WGS) entry which is preliminary data.</text>
</comment>
<proteinExistence type="predicted"/>
<keyword evidence="5 7" id="KW-0472">Membrane</keyword>
<protein>
    <submittedName>
        <fullName evidence="8">Gustatory receptor for bitter taste 66a</fullName>
    </submittedName>
</protein>
<evidence type="ECO:0000256" key="6">
    <source>
        <dbReference type="SAM" id="MobiDB-lite"/>
    </source>
</evidence>
<keyword evidence="3 7" id="KW-0812">Transmembrane</keyword>
<feature type="transmembrane region" description="Helical" evidence="7">
    <location>
        <begin position="344"/>
        <end position="365"/>
    </location>
</feature>
<organism evidence="8 9">
    <name type="scientific">Folsomia candida</name>
    <name type="common">Springtail</name>
    <dbReference type="NCBI Taxonomy" id="158441"/>
    <lineage>
        <taxon>Eukaryota</taxon>
        <taxon>Metazoa</taxon>
        <taxon>Ecdysozoa</taxon>
        <taxon>Arthropoda</taxon>
        <taxon>Hexapoda</taxon>
        <taxon>Collembola</taxon>
        <taxon>Entomobryomorpha</taxon>
        <taxon>Isotomoidea</taxon>
        <taxon>Isotomidae</taxon>
        <taxon>Proisotominae</taxon>
        <taxon>Folsomia</taxon>
    </lineage>
</organism>
<accession>A0A226EWR6</accession>
<evidence type="ECO:0000256" key="1">
    <source>
        <dbReference type="ARBA" id="ARBA00004651"/>
    </source>
</evidence>
<evidence type="ECO:0000256" key="7">
    <source>
        <dbReference type="SAM" id="Phobius"/>
    </source>
</evidence>
<dbReference type="Pfam" id="PF08395">
    <property type="entry name" value="7tm_7"/>
    <property type="match status" value="1"/>
</dbReference>
<keyword evidence="2" id="KW-1003">Cell membrane</keyword>
<keyword evidence="8" id="KW-0675">Receptor</keyword>
<dbReference type="GO" id="GO:0050909">
    <property type="term" value="P:sensory perception of taste"/>
    <property type="evidence" value="ECO:0007669"/>
    <property type="project" value="InterPro"/>
</dbReference>
<dbReference type="AlphaFoldDB" id="A0A226EWR6"/>
<reference evidence="8 9" key="1">
    <citation type="submission" date="2015-12" db="EMBL/GenBank/DDBJ databases">
        <title>The genome of Folsomia candida.</title>
        <authorList>
            <person name="Faddeeva A."/>
            <person name="Derks M.F."/>
            <person name="Anvar Y."/>
            <person name="Smit S."/>
            <person name="Van Straalen N."/>
            <person name="Roelofs D."/>
        </authorList>
    </citation>
    <scope>NUCLEOTIDE SEQUENCE [LARGE SCALE GENOMIC DNA]</scope>
    <source>
        <strain evidence="8 9">VU population</strain>
        <tissue evidence="8">Whole body</tissue>
    </source>
</reference>
<evidence type="ECO:0000256" key="2">
    <source>
        <dbReference type="ARBA" id="ARBA00022475"/>
    </source>
</evidence>
<feature type="transmembrane region" description="Helical" evidence="7">
    <location>
        <begin position="459"/>
        <end position="480"/>
    </location>
</feature>
<feature type="transmembrane region" description="Helical" evidence="7">
    <location>
        <begin position="49"/>
        <end position="69"/>
    </location>
</feature>
<evidence type="ECO:0000256" key="4">
    <source>
        <dbReference type="ARBA" id="ARBA00022989"/>
    </source>
</evidence>
<evidence type="ECO:0000313" key="9">
    <source>
        <dbReference type="Proteomes" id="UP000198287"/>
    </source>
</evidence>
<feature type="transmembrane region" description="Helical" evidence="7">
    <location>
        <begin position="377"/>
        <end position="398"/>
    </location>
</feature>
<dbReference type="InterPro" id="IPR013604">
    <property type="entry name" value="7TM_chemorcpt"/>
</dbReference>
<sequence>MTTSSRKKNSFDVFPLNKTRVVTWLTNVLLFKPGPLDWDKFSWICSPKAVLCFIGMAITVGNLLAVIALQRGPDHDDDGPEGYEGGSENNEGCPMPPPPPPEFEGGNHTGKPSVVVDLALGSFRFVGFVVNLTIRIGAVVAFSKVRQVLHCLQTKDKTHPEGKHHWRSSWERWTVHEKLYLCIMAISLASREILSSGPHFLRLISPCRRRAWISEILEFIQVQSMCIWSLELVLEVATFLLLAFMGTFTHSLELEVECRQREMTKKADAGPLAVHLEELLLIQTHSRKKGPGWPLARPVADVTTKTHAASSLENDPIRGEMERLLHSYFDMVAVWGHVADCTGFLTLVIFTEHTLSFCLNIFMIIATLSRFGMQANFFVSVTTASIIISKMICVAYMAQRLPDATTKLADRVQELSWKRKDVVSEEDDDENDNLTQIIDYVRSHPLTLSGLGYFTVSKATLTSISGVVVTYLVVLVQFHVQTLQQKGEKGA</sequence>
<comment type="subcellular location">
    <subcellularLocation>
        <location evidence="1">Cell membrane</location>
        <topology evidence="1">Multi-pass membrane protein</topology>
    </subcellularLocation>
</comment>
<feature type="transmembrane region" description="Helical" evidence="7">
    <location>
        <begin position="122"/>
        <end position="142"/>
    </location>
</feature>
<feature type="region of interest" description="Disordered" evidence="6">
    <location>
        <begin position="75"/>
        <end position="108"/>
    </location>
</feature>
<feature type="transmembrane region" description="Helical" evidence="7">
    <location>
        <begin position="225"/>
        <end position="245"/>
    </location>
</feature>
<evidence type="ECO:0000256" key="5">
    <source>
        <dbReference type="ARBA" id="ARBA00023136"/>
    </source>
</evidence>
<evidence type="ECO:0000256" key="3">
    <source>
        <dbReference type="ARBA" id="ARBA00022692"/>
    </source>
</evidence>